<proteinExistence type="predicted"/>
<protein>
    <submittedName>
        <fullName evidence="1">Uncharacterized protein</fullName>
    </submittedName>
</protein>
<name>A0A6C0AE54_9ZZZZ</name>
<reference evidence="1" key="1">
    <citation type="journal article" date="2020" name="Nature">
        <title>Giant virus diversity and host interactions through global metagenomics.</title>
        <authorList>
            <person name="Schulz F."/>
            <person name="Roux S."/>
            <person name="Paez-Espino D."/>
            <person name="Jungbluth S."/>
            <person name="Walsh D.A."/>
            <person name="Denef V.J."/>
            <person name="McMahon K.D."/>
            <person name="Konstantinidis K.T."/>
            <person name="Eloe-Fadrosh E.A."/>
            <person name="Kyrpides N.C."/>
            <person name="Woyke T."/>
        </authorList>
    </citation>
    <scope>NUCLEOTIDE SEQUENCE</scope>
    <source>
        <strain evidence="1">GVMAG-S-1021933-23</strain>
    </source>
</reference>
<organism evidence="1">
    <name type="scientific">viral metagenome</name>
    <dbReference type="NCBI Taxonomy" id="1070528"/>
    <lineage>
        <taxon>unclassified sequences</taxon>
        <taxon>metagenomes</taxon>
        <taxon>organismal metagenomes</taxon>
    </lineage>
</organism>
<evidence type="ECO:0000313" key="1">
    <source>
        <dbReference type="EMBL" id="QHS77952.1"/>
    </source>
</evidence>
<accession>A0A6C0AE54</accession>
<dbReference type="EMBL" id="MN740594">
    <property type="protein sequence ID" value="QHS77952.1"/>
    <property type="molecule type" value="Genomic_DNA"/>
</dbReference>
<dbReference type="AlphaFoldDB" id="A0A6C0AE54"/>
<sequence>MEFLKSGNIIVNTKYIKSIKKVNEDMYIITVANTRSTGSTWTADDEECKCSKFEIVTINNGNQSSFFN</sequence>